<evidence type="ECO:0000313" key="3">
    <source>
        <dbReference type="EMBL" id="MFD1341409.1"/>
    </source>
</evidence>
<name>A0ABW3ZEN4_9RHOB</name>
<keyword evidence="2" id="KW-0812">Transmembrane</keyword>
<keyword evidence="2" id="KW-0472">Membrane</keyword>
<dbReference type="Proteomes" id="UP001597135">
    <property type="component" value="Unassembled WGS sequence"/>
</dbReference>
<reference evidence="4" key="1">
    <citation type="journal article" date="2019" name="Int. J. Syst. Evol. Microbiol.">
        <title>The Global Catalogue of Microorganisms (GCM) 10K type strain sequencing project: providing services to taxonomists for standard genome sequencing and annotation.</title>
        <authorList>
            <consortium name="The Broad Institute Genomics Platform"/>
            <consortium name="The Broad Institute Genome Sequencing Center for Infectious Disease"/>
            <person name="Wu L."/>
            <person name="Ma J."/>
        </authorList>
    </citation>
    <scope>NUCLEOTIDE SEQUENCE [LARGE SCALE GENOMIC DNA]</scope>
    <source>
        <strain evidence="4">CCUG 62953</strain>
    </source>
</reference>
<evidence type="ECO:0000256" key="2">
    <source>
        <dbReference type="SAM" id="Phobius"/>
    </source>
</evidence>
<proteinExistence type="predicted"/>
<feature type="transmembrane region" description="Helical" evidence="2">
    <location>
        <begin position="20"/>
        <end position="42"/>
    </location>
</feature>
<comment type="caution">
    <text evidence="3">The sequence shown here is derived from an EMBL/GenBank/DDBJ whole genome shotgun (WGS) entry which is preliminary data.</text>
</comment>
<accession>A0ABW3ZEN4</accession>
<protein>
    <submittedName>
        <fullName evidence="3">DNA repair protein</fullName>
    </submittedName>
</protein>
<feature type="region of interest" description="Disordered" evidence="1">
    <location>
        <begin position="241"/>
        <end position="270"/>
    </location>
</feature>
<keyword evidence="4" id="KW-1185">Reference proteome</keyword>
<feature type="compositionally biased region" description="Basic and acidic residues" evidence="1">
    <location>
        <begin position="241"/>
        <end position="261"/>
    </location>
</feature>
<evidence type="ECO:0000256" key="1">
    <source>
        <dbReference type="SAM" id="MobiDB-lite"/>
    </source>
</evidence>
<keyword evidence="2" id="KW-1133">Transmembrane helix</keyword>
<dbReference type="RefSeq" id="WP_386801465.1">
    <property type="nucleotide sequence ID" value="NZ_JBHTMU010000003.1"/>
</dbReference>
<gene>
    <name evidence="3" type="ORF">ACFQ4E_03155</name>
</gene>
<evidence type="ECO:0000313" key="4">
    <source>
        <dbReference type="Proteomes" id="UP001597135"/>
    </source>
</evidence>
<feature type="transmembrane region" description="Helical" evidence="2">
    <location>
        <begin position="62"/>
        <end position="81"/>
    </location>
</feature>
<dbReference type="EMBL" id="JBHTMU010000003">
    <property type="protein sequence ID" value="MFD1341409.1"/>
    <property type="molecule type" value="Genomic_DNA"/>
</dbReference>
<organism evidence="3 4">
    <name type="scientific">Litorisediminicola beolgyonensis</name>
    <dbReference type="NCBI Taxonomy" id="1173614"/>
    <lineage>
        <taxon>Bacteria</taxon>
        <taxon>Pseudomonadati</taxon>
        <taxon>Pseudomonadota</taxon>
        <taxon>Alphaproteobacteria</taxon>
        <taxon>Rhodobacterales</taxon>
        <taxon>Paracoccaceae</taxon>
        <taxon>Litorisediminicola</taxon>
    </lineage>
</organism>
<sequence>MTQDIRSVLLLLRSVMQYVALVLIVTATIGLVGYTMASALGYAPWLSMPLSFGGTVFPQAGIAVQIALAVLALSLCFYLPANGRMMALEKSHRSFHIGMQDVAKAYHAAHAADRKGLFNLRSEFDSVRERIAFLREHPDLGALEPSVIEVAAQMSHLSRELATVYSDQNVARAKDFLLQRQHEIEAFTSRIDRAKLVTSELRVWIDKVEIEEAVADAQLARLCDELTSILPELPADTEEMLRQEAETHRTETPEIEIEHPAKAPQAEPPLRVAASVAAAAANDKVTPLSLERAAE</sequence>